<accession>A0A1G6SLY6</accession>
<proteinExistence type="predicted"/>
<keyword evidence="3" id="KW-1185">Reference proteome</keyword>
<evidence type="ECO:0000313" key="3">
    <source>
        <dbReference type="Proteomes" id="UP000199501"/>
    </source>
</evidence>
<reference evidence="3" key="1">
    <citation type="submission" date="2016-10" db="EMBL/GenBank/DDBJ databases">
        <authorList>
            <person name="Varghese N."/>
            <person name="Submissions S."/>
        </authorList>
    </citation>
    <scope>NUCLEOTIDE SEQUENCE [LARGE SCALE GENOMIC DNA]</scope>
    <source>
        <strain evidence="3">IBRC-M 10403</strain>
    </source>
</reference>
<dbReference type="SUPFAM" id="SSF53335">
    <property type="entry name" value="S-adenosyl-L-methionine-dependent methyltransferases"/>
    <property type="match status" value="1"/>
</dbReference>
<organism evidence="2 3">
    <name type="scientific">Actinokineospora iranica</name>
    <dbReference type="NCBI Taxonomy" id="1271860"/>
    <lineage>
        <taxon>Bacteria</taxon>
        <taxon>Bacillati</taxon>
        <taxon>Actinomycetota</taxon>
        <taxon>Actinomycetes</taxon>
        <taxon>Pseudonocardiales</taxon>
        <taxon>Pseudonocardiaceae</taxon>
        <taxon>Actinokineospora</taxon>
    </lineage>
</organism>
<dbReference type="Gene3D" id="3.40.50.150">
    <property type="entry name" value="Vaccinia Virus protein VP39"/>
    <property type="match status" value="1"/>
</dbReference>
<dbReference type="Proteomes" id="UP000199501">
    <property type="component" value="Unassembled WGS sequence"/>
</dbReference>
<dbReference type="InterPro" id="IPR029063">
    <property type="entry name" value="SAM-dependent_MTases_sf"/>
</dbReference>
<dbReference type="PANTHER" id="PTHR43317:SF3">
    <property type="entry name" value="BLR2883 PROTEIN"/>
    <property type="match status" value="1"/>
</dbReference>
<evidence type="ECO:0000256" key="1">
    <source>
        <dbReference type="ARBA" id="ARBA00023115"/>
    </source>
</evidence>
<dbReference type="EMBL" id="FMZZ01000008">
    <property type="protein sequence ID" value="SDD17227.1"/>
    <property type="molecule type" value="Genomic_DNA"/>
</dbReference>
<evidence type="ECO:0000313" key="2">
    <source>
        <dbReference type="EMBL" id="SDD17227.1"/>
    </source>
</evidence>
<dbReference type="STRING" id="1271860.SAMN05216174_10829"/>
<dbReference type="PANTHER" id="PTHR43317">
    <property type="entry name" value="THERMOSPERMINE SYNTHASE ACAULIS5"/>
    <property type="match status" value="1"/>
</dbReference>
<protein>
    <recommendedName>
        <fullName evidence="4">Spermine/spermidine synthase</fullName>
    </recommendedName>
</protein>
<gene>
    <name evidence="2" type="ORF">SAMN05216174_10829</name>
</gene>
<evidence type="ECO:0008006" key="4">
    <source>
        <dbReference type="Google" id="ProtNLM"/>
    </source>
</evidence>
<dbReference type="AlphaFoldDB" id="A0A1G6SLY6"/>
<sequence length="227" mass="24514">MRKCRRDATTLATLAGMRAPKIIDRADGACGDLVLRRAADHYEIIADGMFLMDTRAGQSERLLVRAAASRMPGGRVLIGGLGVGFSLREALSLPRVSEVVVVEREPAVIRWNHGPLGNADALTDPRTHCVEADLVAWLAATDTRFDALCLDIDNGPDWTLSPDNASLYSADGLALLARRRTPGGVLSIWSANASASFLSRLRSTFQHVEVLEVPVPRGEPDVVYLAT</sequence>
<dbReference type="GO" id="GO:0006596">
    <property type="term" value="P:polyamine biosynthetic process"/>
    <property type="evidence" value="ECO:0007669"/>
    <property type="project" value="UniProtKB-KW"/>
</dbReference>
<keyword evidence="1" id="KW-0620">Polyamine biosynthesis</keyword>
<name>A0A1G6SLY6_9PSEU</name>